<dbReference type="InterPro" id="IPR029058">
    <property type="entry name" value="AB_hydrolase_fold"/>
</dbReference>
<dbReference type="PANTHER" id="PTHR13136:SF11">
    <property type="entry name" value="TESTIS-EXPRESSED PROTEIN 30"/>
    <property type="match status" value="1"/>
</dbReference>
<keyword evidence="3" id="KW-1185">Reference proteome</keyword>
<dbReference type="PANTHER" id="PTHR13136">
    <property type="entry name" value="TESTIS DEVELOPMENT PROTEIN PRTD"/>
    <property type="match status" value="1"/>
</dbReference>
<proteinExistence type="predicted"/>
<dbReference type="Pfam" id="PF20408">
    <property type="entry name" value="Abhydrolase_11"/>
    <property type="match status" value="1"/>
</dbReference>
<sequence>METTARNWLFDGPEDATWCLCLAHGAGAPMDSAFMTDIAARIAAHGIRVIRFEFPYMVRRRLEGTRRPPDRQPVLLDAYRTVVHDLRANLAGPASARLAIGGKSMGGRMASLIAAETGVNALICLGYPFHPPGKPERTRTAHLETLRTPTLICQGERDPFGRREEVEGYALSPHIDLFWAPDGDHDLAPRKKSGLDHADTLNDSARTIAEFLKHFV</sequence>
<accession>A0A8J7V478</accession>
<dbReference type="AlphaFoldDB" id="A0A8J7V478"/>
<dbReference type="SUPFAM" id="SSF53474">
    <property type="entry name" value="alpha/beta-Hydrolases"/>
    <property type="match status" value="1"/>
</dbReference>
<evidence type="ECO:0000259" key="1">
    <source>
        <dbReference type="Pfam" id="PF20408"/>
    </source>
</evidence>
<dbReference type="EMBL" id="JAGMWN010000004">
    <property type="protein sequence ID" value="MBP5857389.1"/>
    <property type="molecule type" value="Genomic_DNA"/>
</dbReference>
<evidence type="ECO:0000313" key="2">
    <source>
        <dbReference type="EMBL" id="MBP5857389.1"/>
    </source>
</evidence>
<dbReference type="InterPro" id="IPR026555">
    <property type="entry name" value="NSL3/Tex30"/>
</dbReference>
<dbReference type="Proteomes" id="UP000672602">
    <property type="component" value="Unassembled WGS sequence"/>
</dbReference>
<dbReference type="RefSeq" id="WP_210681974.1">
    <property type="nucleotide sequence ID" value="NZ_JAGMWN010000004.1"/>
</dbReference>
<feature type="domain" description="KANL3/Tex30 alpha/beta hydrolase-like" evidence="1">
    <location>
        <begin position="19"/>
        <end position="212"/>
    </location>
</feature>
<protein>
    <submittedName>
        <fullName evidence="2">Dienelactone hydrolase family protein</fullName>
    </submittedName>
</protein>
<dbReference type="GO" id="GO:0016787">
    <property type="term" value="F:hydrolase activity"/>
    <property type="evidence" value="ECO:0007669"/>
    <property type="project" value="UniProtKB-KW"/>
</dbReference>
<reference evidence="2" key="1">
    <citation type="submission" date="2021-04" db="EMBL/GenBank/DDBJ databases">
        <authorList>
            <person name="Zhang D.-C."/>
        </authorList>
    </citation>
    <scope>NUCLEOTIDE SEQUENCE</scope>
    <source>
        <strain evidence="2">CGMCC 1.15697</strain>
    </source>
</reference>
<keyword evidence="2" id="KW-0378">Hydrolase</keyword>
<dbReference type="Gene3D" id="3.40.50.1820">
    <property type="entry name" value="alpha/beta hydrolase"/>
    <property type="match status" value="1"/>
</dbReference>
<gene>
    <name evidence="2" type="ORF">KAJ83_10245</name>
</gene>
<comment type="caution">
    <text evidence="2">The sequence shown here is derived from an EMBL/GenBank/DDBJ whole genome shotgun (WGS) entry which is preliminary data.</text>
</comment>
<organism evidence="2 3">
    <name type="scientific">Marivibrio halodurans</name>
    <dbReference type="NCBI Taxonomy" id="2039722"/>
    <lineage>
        <taxon>Bacteria</taxon>
        <taxon>Pseudomonadati</taxon>
        <taxon>Pseudomonadota</taxon>
        <taxon>Alphaproteobacteria</taxon>
        <taxon>Rhodospirillales</taxon>
        <taxon>Rhodospirillaceae</taxon>
        <taxon>Marivibrio</taxon>
    </lineage>
</organism>
<dbReference type="InterPro" id="IPR046879">
    <property type="entry name" value="KANL3/Tex30_Abhydrolase"/>
</dbReference>
<name>A0A8J7V478_9PROT</name>
<evidence type="ECO:0000313" key="3">
    <source>
        <dbReference type="Proteomes" id="UP000672602"/>
    </source>
</evidence>